<dbReference type="Proteomes" id="UP001215092">
    <property type="component" value="Segment"/>
</dbReference>
<dbReference type="Pfam" id="PF23835">
    <property type="entry name" value="DUF7205"/>
    <property type="match status" value="1"/>
</dbReference>
<name>A0AAF0CL91_9CAUD</name>
<accession>A0AAF0CL91</accession>
<organism evidence="1 2">
    <name type="scientific">Microbacterium phage Barnstormer</name>
    <dbReference type="NCBI Taxonomy" id="3028491"/>
    <lineage>
        <taxon>Viruses</taxon>
        <taxon>Duplodnaviria</taxon>
        <taxon>Heunggongvirae</taxon>
        <taxon>Uroviricota</taxon>
        <taxon>Caudoviricetes</taxon>
        <taxon>Casidaviridae</taxon>
        <taxon>Barnstormervirus</taxon>
        <taxon>Barnstormervirus barnstormer</taxon>
    </lineage>
</organism>
<evidence type="ECO:0000313" key="1">
    <source>
        <dbReference type="EMBL" id="WDS51666.1"/>
    </source>
</evidence>
<sequence length="79" mass="8713">MSGARERVTDARGDAVRVGDRIAAAVNSWNGPNLVIGVVERLTEKRTVIAVETHTSHFHERTSAIDDSLRRFVKLEAAE</sequence>
<protein>
    <submittedName>
        <fullName evidence="1">Uncharacterized protein</fullName>
    </submittedName>
</protein>
<proteinExistence type="predicted"/>
<evidence type="ECO:0000313" key="2">
    <source>
        <dbReference type="Proteomes" id="UP001215092"/>
    </source>
</evidence>
<keyword evidence="2" id="KW-1185">Reference proteome</keyword>
<reference evidence="1 2" key="1">
    <citation type="submission" date="2023-01" db="EMBL/GenBank/DDBJ databases">
        <authorList>
            <person name="Edelman T.J."/>
            <person name="Baldwin A.R."/>
            <person name="Chauncey H.A."/>
            <person name="Connelly K.A."/>
            <person name="Daniel I."/>
            <person name="Fitzgerald E.B."/>
            <person name="McKinney B.E."/>
            <person name="Murray D.M."/>
            <person name="Parshall S."/>
            <person name="Stokes L.T."/>
            <person name="Tanaka K.N."/>
            <person name="Vinson E.C."/>
            <person name="Klevikis C."/>
            <person name="Temple L."/>
            <person name="Rinehart C.A."/>
            <person name="Garlena R.A."/>
            <person name="Russell D.A."/>
            <person name="Jacobs-Sera D."/>
            <person name="Hatfull G.F."/>
        </authorList>
    </citation>
    <scope>NUCLEOTIDE SEQUENCE [LARGE SCALE GENOMIC DNA]</scope>
</reference>
<dbReference type="EMBL" id="OQ190478">
    <property type="protein sequence ID" value="WDS51666.1"/>
    <property type="molecule type" value="Genomic_DNA"/>
</dbReference>
<dbReference type="InterPro" id="IPR055629">
    <property type="entry name" value="DUF7205"/>
</dbReference>
<gene>
    <name evidence="1" type="primary">29</name>
    <name evidence="1" type="ORF">SEA_BARNSTORMER_29</name>
</gene>